<proteinExistence type="inferred from homology"/>
<dbReference type="EMBL" id="RXYK01000007">
    <property type="protein sequence ID" value="RTY37849.1"/>
    <property type="molecule type" value="Genomic_DNA"/>
</dbReference>
<feature type="transmembrane region" description="Helical" evidence="6">
    <location>
        <begin position="304"/>
        <end position="336"/>
    </location>
</feature>
<accession>A0A3S0NAB6</accession>
<organism evidence="7 8">
    <name type="scientific">Chlorobium phaeovibrioides</name>
    <dbReference type="NCBI Taxonomy" id="1094"/>
    <lineage>
        <taxon>Bacteria</taxon>
        <taxon>Pseudomonadati</taxon>
        <taxon>Chlorobiota</taxon>
        <taxon>Chlorobiia</taxon>
        <taxon>Chlorobiales</taxon>
        <taxon>Chlorobiaceae</taxon>
        <taxon>Chlorobium/Pelodictyon group</taxon>
        <taxon>Chlorobium</taxon>
    </lineage>
</organism>
<evidence type="ECO:0000256" key="5">
    <source>
        <dbReference type="ARBA" id="ARBA00023136"/>
    </source>
</evidence>
<dbReference type="GO" id="GO:0016020">
    <property type="term" value="C:membrane"/>
    <property type="evidence" value="ECO:0007669"/>
    <property type="project" value="UniProtKB-SubCell"/>
</dbReference>
<keyword evidence="5 6" id="KW-0472">Membrane</keyword>
<gene>
    <name evidence="7" type="ORF">EKD02_06000</name>
</gene>
<dbReference type="AlphaFoldDB" id="A0A3S0NAB6"/>
<feature type="transmembrane region" description="Helical" evidence="6">
    <location>
        <begin position="60"/>
        <end position="89"/>
    </location>
</feature>
<evidence type="ECO:0000256" key="4">
    <source>
        <dbReference type="ARBA" id="ARBA00022989"/>
    </source>
</evidence>
<feature type="transmembrane region" description="Helical" evidence="6">
    <location>
        <begin position="234"/>
        <end position="255"/>
    </location>
</feature>
<name>A0A3S0NAB6_CHLPH</name>
<dbReference type="Proteomes" id="UP000279908">
    <property type="component" value="Unassembled WGS sequence"/>
</dbReference>
<keyword evidence="4 6" id="KW-1133">Transmembrane helix</keyword>
<comment type="subcellular location">
    <subcellularLocation>
        <location evidence="1">Membrane</location>
        <topology evidence="1">Multi-pass membrane protein</topology>
    </subcellularLocation>
</comment>
<evidence type="ECO:0000256" key="6">
    <source>
        <dbReference type="SAM" id="Phobius"/>
    </source>
</evidence>
<evidence type="ECO:0000313" key="7">
    <source>
        <dbReference type="EMBL" id="RTY37849.1"/>
    </source>
</evidence>
<dbReference type="InterPro" id="IPR002549">
    <property type="entry name" value="AI-2E-like"/>
</dbReference>
<reference evidence="7 8" key="1">
    <citation type="submission" date="2018-12" db="EMBL/GenBank/DDBJ databases">
        <authorList>
            <person name="Lunina O.N."/>
            <person name="Grouzdev D.S."/>
            <person name="Gorlenko V.M."/>
            <person name="Savvichev A.S."/>
        </authorList>
    </citation>
    <scope>NUCLEOTIDE SEQUENCE [LARGE SCALE GENOMIC DNA]</scope>
    <source>
        <strain evidence="7 8">BrKhr-17</strain>
    </source>
</reference>
<feature type="transmembrane region" description="Helical" evidence="6">
    <location>
        <begin position="150"/>
        <end position="172"/>
    </location>
</feature>
<sequence length="360" mass="39931">MGSLKANRVILLVIVLFISAMFFVMIRYFLMAIFLAAIFSALAMPLYNRMLGWVGGRKSLGAAVTMMIIFIMGVLPLVALLGIVAIQAVEISRQAAPWVRQMIEPAFLDQQLQSLPFYPEMVIYREDIMQRVTEVASKTGTVLFNTLFSFTYSAVNELFLFFIFLYTVFFFLRDGRSLLETILYYLPLSDADQHRLLDKFLSVTRATIKGTMIVGTVQGTLAGLALHIAGIESALFWGTMMTVLSVVPVLGPPLVWVPAAISLAFVGHYPQALGVLLFCSIVVGQIDNILRPILVGRDTRLHELFIFFGTLGGIGLFGLFGFIIGPIIAALFMTVWEMYGDAFSDSLRDIKGRSTVSNDE</sequence>
<dbReference type="PANTHER" id="PTHR21716">
    <property type="entry name" value="TRANSMEMBRANE PROTEIN"/>
    <property type="match status" value="1"/>
</dbReference>
<evidence type="ECO:0000256" key="2">
    <source>
        <dbReference type="ARBA" id="ARBA00009773"/>
    </source>
</evidence>
<feature type="transmembrane region" description="Helical" evidence="6">
    <location>
        <begin position="261"/>
        <end position="283"/>
    </location>
</feature>
<evidence type="ECO:0000256" key="3">
    <source>
        <dbReference type="ARBA" id="ARBA00022692"/>
    </source>
</evidence>
<protein>
    <submittedName>
        <fullName evidence="7">AI-2E family transporter</fullName>
    </submittedName>
</protein>
<comment type="similarity">
    <text evidence="2">Belongs to the autoinducer-2 exporter (AI-2E) (TC 2.A.86) family.</text>
</comment>
<dbReference type="PANTHER" id="PTHR21716:SF4">
    <property type="entry name" value="TRANSMEMBRANE PROTEIN 245"/>
    <property type="match status" value="1"/>
</dbReference>
<evidence type="ECO:0000256" key="1">
    <source>
        <dbReference type="ARBA" id="ARBA00004141"/>
    </source>
</evidence>
<comment type="caution">
    <text evidence="7">The sequence shown here is derived from an EMBL/GenBank/DDBJ whole genome shotgun (WGS) entry which is preliminary data.</text>
</comment>
<dbReference type="Pfam" id="PF01594">
    <property type="entry name" value="AI-2E_transport"/>
    <property type="match status" value="1"/>
</dbReference>
<evidence type="ECO:0000313" key="8">
    <source>
        <dbReference type="Proteomes" id="UP000279908"/>
    </source>
</evidence>
<keyword evidence="3 6" id="KW-0812">Transmembrane</keyword>
<feature type="transmembrane region" description="Helical" evidence="6">
    <location>
        <begin position="9"/>
        <end position="26"/>
    </location>
</feature>
<dbReference type="RefSeq" id="WP_126341811.1">
    <property type="nucleotide sequence ID" value="NZ_CP041698.1"/>
</dbReference>